<reference evidence="2" key="1">
    <citation type="journal article" date="2011" name="PLoS Pathog.">
        <title>Comparative genomics yields insights into niche adaptation of plant vascular wilt pathogens.</title>
        <authorList>
            <person name="Klosterman S.J."/>
            <person name="Subbarao K.V."/>
            <person name="Kang S."/>
            <person name="Veronese P."/>
            <person name="Gold S.E."/>
            <person name="Thomma B.P.H.J."/>
            <person name="Chen Z."/>
            <person name="Henrissat B."/>
            <person name="Lee Y.-H."/>
            <person name="Park J."/>
            <person name="Garcia-Pedrajas M.D."/>
            <person name="Barbara D.J."/>
            <person name="Anchieta A."/>
            <person name="de Jonge R."/>
            <person name="Santhanam P."/>
            <person name="Maruthachalam K."/>
            <person name="Atallah Z."/>
            <person name="Amyotte S.G."/>
            <person name="Paz Z."/>
            <person name="Inderbitzin P."/>
            <person name="Hayes R.J."/>
            <person name="Heiman D.I."/>
            <person name="Young S."/>
            <person name="Zeng Q."/>
            <person name="Engels R."/>
            <person name="Galagan J."/>
            <person name="Cuomo C.A."/>
            <person name="Dobinson K.F."/>
            <person name="Ma L.-J."/>
        </authorList>
    </citation>
    <scope>NUCLEOTIDE SEQUENCE [LARGE SCALE GENOMIC DNA]</scope>
    <source>
        <strain evidence="2">VaMs.102 / ATCC MYA-4576 / FGSC 10136</strain>
    </source>
</reference>
<name>C9SA88_VERA1</name>
<dbReference type="GeneID" id="9532780"/>
<organism evidence="2">
    <name type="scientific">Verticillium alfalfae (strain VaMs.102 / ATCC MYA-4576 / FGSC 10136)</name>
    <name type="common">Verticillium wilt of alfalfa</name>
    <name type="synonym">Verticillium albo-atrum</name>
    <dbReference type="NCBI Taxonomy" id="526221"/>
    <lineage>
        <taxon>Eukaryota</taxon>
        <taxon>Fungi</taxon>
        <taxon>Dikarya</taxon>
        <taxon>Ascomycota</taxon>
        <taxon>Pezizomycotina</taxon>
        <taxon>Sordariomycetes</taxon>
        <taxon>Hypocreomycetidae</taxon>
        <taxon>Glomerellales</taxon>
        <taxon>Plectosphaerellaceae</taxon>
        <taxon>Verticillium</taxon>
    </lineage>
</organism>
<keyword evidence="2" id="KW-1185">Reference proteome</keyword>
<dbReference type="Pfam" id="PF14087">
    <property type="entry name" value="DUF4267"/>
    <property type="match status" value="1"/>
</dbReference>
<proteinExistence type="predicted"/>
<dbReference type="AlphaFoldDB" id="C9SA88"/>
<dbReference type="OMA" id="MYIKGIR"/>
<dbReference type="HOGENOM" id="CLU_158122_0_0_1"/>
<gene>
    <name evidence="1" type="ORF">VDBG_02410</name>
</gene>
<accession>C9SA88</accession>
<dbReference type="STRING" id="526221.C9SA88"/>
<evidence type="ECO:0000313" key="1">
    <source>
        <dbReference type="EMBL" id="EEY16301.1"/>
    </source>
</evidence>
<dbReference type="RefSeq" id="XP_003008222.1">
    <property type="nucleotide sequence ID" value="XM_003008176.1"/>
</dbReference>
<protein>
    <submittedName>
        <fullName evidence="1">Uncharacterized protein</fullName>
    </submittedName>
</protein>
<dbReference type="KEGG" id="val:VDBG_02410"/>
<dbReference type="eggNOG" id="ENOG502STIN">
    <property type="taxonomic scope" value="Eukaryota"/>
</dbReference>
<dbReference type="Proteomes" id="UP000008698">
    <property type="component" value="Unassembled WGS sequence"/>
</dbReference>
<sequence length="135" mass="14381">MAPSQVPAYILGVACIGRGLMAIAKPTEEYAHVGLPLELADATPSLSRDTSIGTASPLMLFKGIREVSYGLTLAGLQWQDNHNAVTTFAAILSAVRLGDGLVVWMCGGGALRHRAWGHWITSGGLLGWVLWRLRG</sequence>
<evidence type="ECO:0000313" key="2">
    <source>
        <dbReference type="Proteomes" id="UP000008698"/>
    </source>
</evidence>
<dbReference type="InterPro" id="IPR025363">
    <property type="entry name" value="DUF4267"/>
</dbReference>
<dbReference type="EMBL" id="DS985215">
    <property type="protein sequence ID" value="EEY16301.1"/>
    <property type="molecule type" value="Genomic_DNA"/>
</dbReference>
<dbReference type="OrthoDB" id="5070419at2759"/>